<dbReference type="InterPro" id="IPR040919">
    <property type="entry name" value="Asparaginase_C"/>
</dbReference>
<keyword evidence="12" id="KW-1185">Reference proteome</keyword>
<dbReference type="FunFam" id="3.40.50.40:FF:000001">
    <property type="entry name" value="L-asparaginase 1"/>
    <property type="match status" value="1"/>
</dbReference>
<dbReference type="FunFam" id="3.40.50.1170:FF:000001">
    <property type="entry name" value="L-asparaginase 2"/>
    <property type="match status" value="1"/>
</dbReference>
<evidence type="ECO:0000313" key="12">
    <source>
        <dbReference type="Proteomes" id="UP000001396"/>
    </source>
</evidence>
<dbReference type="EC" id="3.5.1.1" evidence="2"/>
<dbReference type="InterPro" id="IPR027475">
    <property type="entry name" value="Asparaginase/glutaminase_AS2"/>
</dbReference>
<dbReference type="GO" id="GO:0009066">
    <property type="term" value="P:aspartate family amino acid metabolic process"/>
    <property type="evidence" value="ECO:0007669"/>
    <property type="project" value="UniProtKB-ARBA"/>
</dbReference>
<dbReference type="Pfam" id="PF00710">
    <property type="entry name" value="Asparaginase"/>
    <property type="match status" value="1"/>
</dbReference>
<evidence type="ECO:0000259" key="9">
    <source>
        <dbReference type="Pfam" id="PF00710"/>
    </source>
</evidence>
<gene>
    <name evidence="11" type="primary">aspA</name>
    <name evidence="11" type="ORF">PPL_11313</name>
</gene>
<dbReference type="InParanoid" id="D3BT21"/>
<dbReference type="EMBL" id="ADBJ01000056">
    <property type="protein sequence ID" value="EFA75238.1"/>
    <property type="molecule type" value="Genomic_DNA"/>
</dbReference>
<dbReference type="SMART" id="SM00870">
    <property type="entry name" value="Asparaginase"/>
    <property type="match status" value="1"/>
</dbReference>
<dbReference type="GeneID" id="31366781"/>
<dbReference type="PIRSF" id="PIRSF500176">
    <property type="entry name" value="L_ASNase"/>
    <property type="match status" value="1"/>
</dbReference>
<dbReference type="InterPro" id="IPR027474">
    <property type="entry name" value="L-asparaginase_N"/>
</dbReference>
<dbReference type="GO" id="GO:0004067">
    <property type="term" value="F:asparaginase activity"/>
    <property type="evidence" value="ECO:0007669"/>
    <property type="project" value="UniProtKB-UniRule"/>
</dbReference>
<dbReference type="InterPro" id="IPR006033">
    <property type="entry name" value="AsnA_fam"/>
</dbReference>
<feature type="binding site" evidence="6">
    <location>
        <position position="359"/>
    </location>
    <ligand>
        <name>substrate</name>
    </ligand>
</feature>
<dbReference type="RefSeq" id="XP_020427372.1">
    <property type="nucleotide sequence ID" value="XM_020582069.1"/>
</dbReference>
<evidence type="ECO:0000256" key="3">
    <source>
        <dbReference type="ARBA" id="ARBA00022801"/>
    </source>
</evidence>
<dbReference type="AlphaFoldDB" id="D3BT21"/>
<evidence type="ECO:0000256" key="6">
    <source>
        <dbReference type="PIRSR" id="PIRSR001220-2"/>
    </source>
</evidence>
<name>D3BT21_HETP5</name>
<dbReference type="SUPFAM" id="SSF53774">
    <property type="entry name" value="Glutaminase/Asparaginase"/>
    <property type="match status" value="1"/>
</dbReference>
<feature type="signal peptide" evidence="8">
    <location>
        <begin position="1"/>
        <end position="17"/>
    </location>
</feature>
<keyword evidence="8" id="KW-0732">Signal</keyword>
<reference evidence="11 12" key="1">
    <citation type="journal article" date="2011" name="Genome Res.">
        <title>Phylogeny-wide analysis of social amoeba genomes highlights ancient origins for complex intercellular communication.</title>
        <authorList>
            <person name="Heidel A.J."/>
            <person name="Lawal H.M."/>
            <person name="Felder M."/>
            <person name="Schilde C."/>
            <person name="Helps N.R."/>
            <person name="Tunggal B."/>
            <person name="Rivero F."/>
            <person name="John U."/>
            <person name="Schleicher M."/>
            <person name="Eichinger L."/>
            <person name="Platzer M."/>
            <person name="Noegel A.A."/>
            <person name="Schaap P."/>
            <person name="Gloeckner G."/>
        </authorList>
    </citation>
    <scope>NUCLEOTIDE SEQUENCE [LARGE SCALE GENOMIC DNA]</scope>
    <source>
        <strain evidence="12">ATCC 26659 / Pp 5 / PN500</strain>
    </source>
</reference>
<evidence type="ECO:0000256" key="8">
    <source>
        <dbReference type="SAM" id="SignalP"/>
    </source>
</evidence>
<dbReference type="InterPro" id="IPR036152">
    <property type="entry name" value="Asp/glu_Ase-like_sf"/>
</dbReference>
<feature type="active site" evidence="7">
    <location>
        <position position="390"/>
    </location>
</feature>
<evidence type="ECO:0000256" key="2">
    <source>
        <dbReference type="ARBA" id="ARBA00012920"/>
    </source>
</evidence>
<evidence type="ECO:0000256" key="4">
    <source>
        <dbReference type="ARBA" id="ARBA00049366"/>
    </source>
</evidence>
<feature type="chain" id="PRO_5003042012" description="asparaginase" evidence="8">
    <location>
        <begin position="18"/>
        <end position="649"/>
    </location>
</feature>
<feature type="domain" description="Asparaginase/glutaminase C-terminal" evidence="10">
    <location>
        <begin position="510"/>
        <end position="626"/>
    </location>
</feature>
<dbReference type="CDD" id="cd08963">
    <property type="entry name" value="L-asparaginase_I"/>
    <property type="match status" value="1"/>
</dbReference>
<dbReference type="Gene3D" id="3.40.50.1170">
    <property type="entry name" value="L-asparaginase, N-terminal domain"/>
    <property type="match status" value="1"/>
</dbReference>
<feature type="active site" description="O-isoaspartyl threonine intermediate" evidence="5">
    <location>
        <position position="311"/>
    </location>
</feature>
<evidence type="ECO:0000259" key="10">
    <source>
        <dbReference type="Pfam" id="PF17763"/>
    </source>
</evidence>
<dbReference type="FunCoup" id="D3BT21">
    <property type="interactions" value="4"/>
</dbReference>
<dbReference type="Gene3D" id="3.40.50.40">
    <property type="match status" value="1"/>
</dbReference>
<evidence type="ECO:0000256" key="1">
    <source>
        <dbReference type="ARBA" id="ARBA00010518"/>
    </source>
</evidence>
<comment type="similarity">
    <text evidence="1">Belongs to the asparaginase 1 family.</text>
</comment>
<dbReference type="PANTHER" id="PTHR11707:SF28">
    <property type="entry name" value="60 KDA LYSOPHOSPHOLIPASE"/>
    <property type="match status" value="1"/>
</dbReference>
<evidence type="ECO:0000256" key="5">
    <source>
        <dbReference type="PIRSR" id="PIRSR001220-1"/>
    </source>
</evidence>
<comment type="catalytic activity">
    <reaction evidence="4">
        <text>L-asparagine + H2O = L-aspartate + NH4(+)</text>
        <dbReference type="Rhea" id="RHEA:21016"/>
        <dbReference type="ChEBI" id="CHEBI:15377"/>
        <dbReference type="ChEBI" id="CHEBI:28938"/>
        <dbReference type="ChEBI" id="CHEBI:29991"/>
        <dbReference type="ChEBI" id="CHEBI:58048"/>
        <dbReference type="EC" id="3.5.1.1"/>
    </reaction>
</comment>
<dbReference type="InterPro" id="IPR027473">
    <property type="entry name" value="L-asparaginase_C"/>
</dbReference>
<dbReference type="SFLD" id="SFLDS00057">
    <property type="entry name" value="Glutaminase/Asparaginase"/>
    <property type="match status" value="1"/>
</dbReference>
<dbReference type="Proteomes" id="UP000001396">
    <property type="component" value="Unassembled WGS sequence"/>
</dbReference>
<accession>D3BT21</accession>
<dbReference type="PIRSF" id="PIRSF001220">
    <property type="entry name" value="L-ASNase_gatD"/>
    <property type="match status" value="1"/>
</dbReference>
<feature type="binding site" evidence="6">
    <location>
        <begin position="390"/>
        <end position="391"/>
    </location>
    <ligand>
        <name>substrate</name>
    </ligand>
</feature>
<dbReference type="NCBIfam" id="NF006998">
    <property type="entry name" value="PRK09461.1"/>
    <property type="match status" value="1"/>
</dbReference>
<keyword evidence="3" id="KW-0378">Hydrolase</keyword>
<protein>
    <recommendedName>
        <fullName evidence="2">asparaginase</fullName>
        <ecNumber evidence="2">3.5.1.1</ecNumber>
    </recommendedName>
</protein>
<proteinExistence type="inferred from homology"/>
<dbReference type="SMR" id="D3BT21"/>
<dbReference type="PROSITE" id="PS51732">
    <property type="entry name" value="ASN_GLN_ASE_3"/>
    <property type="match status" value="1"/>
</dbReference>
<feature type="domain" description="L-asparaginase N-terminal" evidence="9">
    <location>
        <begin position="303"/>
        <end position="491"/>
    </location>
</feature>
<comment type="caution">
    <text evidence="11">The sequence shown here is derived from an EMBL/GenBank/DDBJ whole genome shotgun (WGS) entry which is preliminary data.</text>
</comment>
<dbReference type="InterPro" id="IPR041725">
    <property type="entry name" value="L-asparaginase_I"/>
</dbReference>
<dbReference type="Pfam" id="PF17763">
    <property type="entry name" value="Asparaginase_C"/>
    <property type="match status" value="1"/>
</dbReference>
<dbReference type="PROSITE" id="PS00917">
    <property type="entry name" value="ASN_GLN_ASE_2"/>
    <property type="match status" value="1"/>
</dbReference>
<organism evidence="11 12">
    <name type="scientific">Heterostelium pallidum (strain ATCC 26659 / Pp 5 / PN500)</name>
    <name type="common">Cellular slime mold</name>
    <name type="synonym">Polysphondylium pallidum</name>
    <dbReference type="NCBI Taxonomy" id="670386"/>
    <lineage>
        <taxon>Eukaryota</taxon>
        <taxon>Amoebozoa</taxon>
        <taxon>Evosea</taxon>
        <taxon>Eumycetozoa</taxon>
        <taxon>Dictyostelia</taxon>
        <taxon>Acytosteliales</taxon>
        <taxon>Acytosteliaceae</taxon>
        <taxon>Heterostelium</taxon>
    </lineage>
</organism>
<evidence type="ECO:0000313" key="11">
    <source>
        <dbReference type="EMBL" id="EFA75238.1"/>
    </source>
</evidence>
<dbReference type="PRINTS" id="PR00139">
    <property type="entry name" value="ASNGLNASE"/>
</dbReference>
<dbReference type="PANTHER" id="PTHR11707">
    <property type="entry name" value="L-ASPARAGINASE"/>
    <property type="match status" value="1"/>
</dbReference>
<dbReference type="NCBIfam" id="TIGR00519">
    <property type="entry name" value="asnASE_I"/>
    <property type="match status" value="1"/>
</dbReference>
<dbReference type="InterPro" id="IPR006034">
    <property type="entry name" value="Asparaginase/glutaminase-like"/>
</dbReference>
<sequence length="649" mass="72202">MLTTIFLLLILLKSTSSTLVLPTKYTNQIIINYFPNQDCGGSPYITEYYDTCSVSGLIAVYDDYYIEYTQTVDGGSSINCSLTDHSDVNATVNTKNYVNICLPHDNKYRSKIAKIANFNSEAIDLSKSGTCAAMFYSDDECTKNFVGYTLKKNLCVQEDTNKYAFFNCTDTELTSYSCDSTCKNCTIIDQNIHNATKECQNKSKWISNVSSGVYQQPHSLIITSICFVIFTYLMNGNKSAVLETTLNHGTSITSTRTSYTSTSNITVEEETEIKQKIQEVSGSNISLLRTSMSSISKVLKASVFIIYTGGTLGMKRDPIHGTLRPEPNYIVEQLEMLPEMKSPEMPSYKLTEFHPPIDSSDMDHEDWVKIAKMIEENYYDYDGFVIIHGTDTMAYTASALSFMLENLGKPVILTGSQIPIGDVINDAKRNLVTAIMFAGKFDIPEVCVFFNNQLLRGNRCRKIDSWSLAAFESPNCDPLGKLGMDFDINTNIVLRQPKGRFRVHETMNKNVLVLHLVPGFSDDCVENLLREPLEGLIIQSYGSGNAPAKKKHFLNLIVAAVKRGVVVVVTSQCVHGTVNLKHYETGKTLLDAGAVSGHDMTVEAAASKLGWLLSLGISKEQVRQLMEIDLRGELTISKTSSKILTFNHH</sequence>
<dbReference type="STRING" id="670386.D3BT21"/>
<evidence type="ECO:0000256" key="7">
    <source>
        <dbReference type="PROSITE-ProRule" id="PRU10100"/>
    </source>
</evidence>
<dbReference type="InterPro" id="IPR037152">
    <property type="entry name" value="L-asparaginase_N_sf"/>
</dbReference>